<dbReference type="CDD" id="cd00229">
    <property type="entry name" value="SGNH_hydrolase"/>
    <property type="match status" value="1"/>
</dbReference>
<dbReference type="Gene3D" id="3.40.50.1110">
    <property type="entry name" value="SGNH hydrolase"/>
    <property type="match status" value="1"/>
</dbReference>
<organism evidence="1">
    <name type="scientific">Chrysotila carterae</name>
    <name type="common">Marine alga</name>
    <name type="synonym">Syracosphaera carterae</name>
    <dbReference type="NCBI Taxonomy" id="13221"/>
    <lineage>
        <taxon>Eukaryota</taxon>
        <taxon>Haptista</taxon>
        <taxon>Haptophyta</taxon>
        <taxon>Prymnesiophyceae</taxon>
        <taxon>Isochrysidales</taxon>
        <taxon>Isochrysidaceae</taxon>
        <taxon>Chrysotila</taxon>
    </lineage>
</organism>
<accession>A0A7S4F9A4</accession>
<name>A0A7S4F9A4_CHRCT</name>
<protein>
    <submittedName>
        <fullName evidence="1">Uncharacterized protein</fullName>
    </submittedName>
</protein>
<reference evidence="1" key="1">
    <citation type="submission" date="2021-01" db="EMBL/GenBank/DDBJ databases">
        <authorList>
            <person name="Corre E."/>
            <person name="Pelletier E."/>
            <person name="Niang G."/>
            <person name="Scheremetjew M."/>
            <person name="Finn R."/>
            <person name="Kale V."/>
            <person name="Holt S."/>
            <person name="Cochrane G."/>
            <person name="Meng A."/>
            <person name="Brown T."/>
            <person name="Cohen L."/>
        </authorList>
    </citation>
    <scope>NUCLEOTIDE SEQUENCE</scope>
    <source>
        <strain evidence="1">CCMP645</strain>
    </source>
</reference>
<dbReference type="PANTHER" id="PTHR34407">
    <property type="entry name" value="EXPRESSED PROTEIN"/>
    <property type="match status" value="1"/>
</dbReference>
<dbReference type="AlphaFoldDB" id="A0A7S4F9A4"/>
<proteinExistence type="predicted"/>
<dbReference type="EMBL" id="HBIZ01055335">
    <property type="protein sequence ID" value="CAE0782663.1"/>
    <property type="molecule type" value="Transcribed_RNA"/>
</dbReference>
<dbReference type="SUPFAM" id="SSF52266">
    <property type="entry name" value="SGNH hydrolase"/>
    <property type="match status" value="1"/>
</dbReference>
<gene>
    <name evidence="1" type="ORF">PCAR00345_LOCUS35365</name>
</gene>
<evidence type="ECO:0000313" key="1">
    <source>
        <dbReference type="EMBL" id="CAE0782663.1"/>
    </source>
</evidence>
<sequence length="567" mass="62874">MASVAVYHPHRLRHFPLFPRALGISTNEITHFLLLHKPHSFEPLKVLQHGKAILQLNTTELDKTESYFVDAWKWHEASACPKAPIVVLGTSITGGRGADEPTGQEEQIAGTADLSSVYNVGQSWGHHFVDILNRHLMLHRLESVRNVSIFYKSGTFPSFFSMCTNSVLPPDTRIVLLEAPTWMITQAGIKEQLARIANAVRRVAPNAVIVFVEWPALEDVSESAMAPNLVAMDAAASELKIDTVRVYHALRAVASHCTHSDYDVPFSNLSKETPGRLKWLYRHFPCYHELYANRAKDMVHPNPWGHQLLGALVARHVARALVNASMASMSQAAANTPTVLHQVDTSSSTAPSDSHFELCYLSAPDLPLIAAASHGTWKLVDEGHQGVEKLGYLSTQKGDVLVLDILRDFPRNHTGNSCGLLTVTLSYLLSTSIPDQGAFNLTCDGCRCKELSVPLQDLFNPFPVVETNANAHYTFRGVNISITAQTRFVAYYSNTSTCTLSVSHVPSGWPLPNFQHTPLLQARSRIRIDGLFIEPMQQSSVLWYTHHQRHSKTAKFLRAVNSSGCRI</sequence>
<dbReference type="PANTHER" id="PTHR34407:SF1">
    <property type="entry name" value="SGNH HYDROLASE-TYPE ESTERASE DOMAIN-CONTAINING PROTEIN"/>
    <property type="match status" value="1"/>
</dbReference>
<dbReference type="InterPro" id="IPR036514">
    <property type="entry name" value="SGNH_hydro_sf"/>
</dbReference>